<dbReference type="GO" id="GO:0008745">
    <property type="term" value="F:N-acetylmuramoyl-L-alanine amidase activity"/>
    <property type="evidence" value="ECO:0007669"/>
    <property type="project" value="UniProtKB-EC"/>
</dbReference>
<dbReference type="PANTHER" id="PTHR30404">
    <property type="entry name" value="N-ACETYLMURAMOYL-L-ALANINE AMIDASE"/>
    <property type="match status" value="1"/>
</dbReference>
<evidence type="ECO:0000256" key="2">
    <source>
        <dbReference type="ARBA" id="ARBA00022801"/>
    </source>
</evidence>
<dbReference type="PROSITE" id="PS51272">
    <property type="entry name" value="SLH"/>
    <property type="match status" value="2"/>
</dbReference>
<dbReference type="InterPro" id="IPR001119">
    <property type="entry name" value="SLH_dom"/>
</dbReference>
<dbReference type="Gene3D" id="3.40.630.40">
    <property type="entry name" value="Zn-dependent exopeptidases"/>
    <property type="match status" value="1"/>
</dbReference>
<dbReference type="PANTHER" id="PTHR30404:SF0">
    <property type="entry name" value="N-ACETYLMURAMOYL-L-ALANINE AMIDASE AMIC"/>
    <property type="match status" value="1"/>
</dbReference>
<dbReference type="Gene3D" id="2.30.30.40">
    <property type="entry name" value="SH3 Domains"/>
    <property type="match status" value="1"/>
</dbReference>
<dbReference type="Pfam" id="PF08239">
    <property type="entry name" value="SH3_3"/>
    <property type="match status" value="1"/>
</dbReference>
<proteinExistence type="predicted"/>
<evidence type="ECO:0000256" key="3">
    <source>
        <dbReference type="ARBA" id="ARBA00023316"/>
    </source>
</evidence>
<reference evidence="7 8" key="1">
    <citation type="submission" date="2023-08" db="EMBL/GenBank/DDBJ databases">
        <title>Genome sequence of Thermaerobacter compostii strain Ins1, a spore-forming filamentous bacterium isolated from a deep geothermal reservoir.</title>
        <authorList>
            <person name="Bregnard D."/>
            <person name="Gonzalez D."/>
            <person name="Junier P."/>
        </authorList>
    </citation>
    <scope>NUCLEOTIDE SEQUENCE [LARGE SCALE GENOMIC DNA]</scope>
    <source>
        <strain evidence="7 8">Ins1</strain>
    </source>
</reference>
<sequence length="500" mass="54069">MFVFGLWAPAWEWTVAYAGTTPKRALVTASTLNVRSGPGTNHPLVGKLTEGADVTITGRSGEWFRVAGSGGVSGWVDGKYLTARLDGVRVVVDPGHGGHDGGAYANGLVEREVNLDIARYLREILRARGAEVRMTRETWAKNPPHYSSNPNDPTTRTGMANRWPADMLLSVHNNSSPNTTARGFLTIWGNAPQSRELAQVIHDRVLYWTAMRQGFDHKSFGRGVYRDTEIRGTTLAITNRSKVPATIIEVAFLTNRDDAALLKNDTFLRVAAKGIADGAGAFILQRVPEGDLMSGGQNAGGDGGHGGYDGSTRRDNADRRPFYDLMGPLAAEVVQAYEAGLVAGYGDGTFRPQNAVSRAELVAMLVRAVEKGRGQVPAPVKLPVFFEDVSKGQWFAESVYKAARAGYIRGYPDGTFRPTHSIRREEVAAVLRQVLGLADAPEPFKDVPDKNIFAGCIGAVRKAGLMIGYAKDVFGFGKAISRAEAAAVAFRLYSRIRNGS</sequence>
<evidence type="ECO:0000256" key="4">
    <source>
        <dbReference type="SAM" id="MobiDB-lite"/>
    </source>
</evidence>
<gene>
    <name evidence="7" type="ORF">Q5761_03070</name>
</gene>
<protein>
    <submittedName>
        <fullName evidence="7">N-acetylmuramoyl-L-alanine amidase</fullName>
        <ecNumber evidence="7">3.5.1.28</ecNumber>
    </submittedName>
</protein>
<accession>A0ABZ0QRX7</accession>
<dbReference type="RefSeq" id="WP_318751588.1">
    <property type="nucleotide sequence ID" value="NZ_CP132508.1"/>
</dbReference>
<evidence type="ECO:0000259" key="5">
    <source>
        <dbReference type="PROSITE" id="PS51272"/>
    </source>
</evidence>
<feature type="compositionally biased region" description="Gly residues" evidence="4">
    <location>
        <begin position="297"/>
        <end position="309"/>
    </location>
</feature>
<dbReference type="Proteomes" id="UP001304683">
    <property type="component" value="Chromosome"/>
</dbReference>
<organism evidence="7 8">
    <name type="scientific">Thermaerobacter composti</name>
    <dbReference type="NCBI Taxonomy" id="554949"/>
    <lineage>
        <taxon>Bacteria</taxon>
        <taxon>Bacillati</taxon>
        <taxon>Bacillota</taxon>
        <taxon>Clostridia</taxon>
        <taxon>Eubacteriales</taxon>
        <taxon>Clostridiales Family XVII. Incertae Sedis</taxon>
        <taxon>Thermaerobacter</taxon>
    </lineage>
</organism>
<feature type="domain" description="SH3b" evidence="6">
    <location>
        <begin position="22"/>
        <end position="85"/>
    </location>
</feature>
<dbReference type="EC" id="3.5.1.28" evidence="7"/>
<dbReference type="InterPro" id="IPR002508">
    <property type="entry name" value="MurNAc-LAA_cat"/>
</dbReference>
<keyword evidence="8" id="KW-1185">Reference proteome</keyword>
<evidence type="ECO:0000313" key="7">
    <source>
        <dbReference type="EMBL" id="WPD20230.1"/>
    </source>
</evidence>
<dbReference type="InterPro" id="IPR050695">
    <property type="entry name" value="N-acetylmuramoyl_amidase_3"/>
</dbReference>
<evidence type="ECO:0000256" key="1">
    <source>
        <dbReference type="ARBA" id="ARBA00022737"/>
    </source>
</evidence>
<keyword evidence="3" id="KW-0961">Cell wall biogenesis/degradation</keyword>
<dbReference type="SMART" id="SM00287">
    <property type="entry name" value="SH3b"/>
    <property type="match status" value="1"/>
</dbReference>
<feature type="region of interest" description="Disordered" evidence="4">
    <location>
        <begin position="294"/>
        <end position="314"/>
    </location>
</feature>
<evidence type="ECO:0000313" key="8">
    <source>
        <dbReference type="Proteomes" id="UP001304683"/>
    </source>
</evidence>
<evidence type="ECO:0000259" key="6">
    <source>
        <dbReference type="PROSITE" id="PS51781"/>
    </source>
</evidence>
<dbReference type="SUPFAM" id="SSF53187">
    <property type="entry name" value="Zn-dependent exopeptidases"/>
    <property type="match status" value="1"/>
</dbReference>
<feature type="domain" description="SLH" evidence="5">
    <location>
        <begin position="382"/>
        <end position="445"/>
    </location>
</feature>
<keyword evidence="1" id="KW-0677">Repeat</keyword>
<dbReference type="Pfam" id="PF01520">
    <property type="entry name" value="Amidase_3"/>
    <property type="match status" value="1"/>
</dbReference>
<dbReference type="SMART" id="SM00646">
    <property type="entry name" value="Ami_3"/>
    <property type="match status" value="1"/>
</dbReference>
<dbReference type="Pfam" id="PF00395">
    <property type="entry name" value="SLH"/>
    <property type="match status" value="3"/>
</dbReference>
<dbReference type="CDD" id="cd02696">
    <property type="entry name" value="MurNAc-LAA"/>
    <property type="match status" value="1"/>
</dbReference>
<dbReference type="InterPro" id="IPR003646">
    <property type="entry name" value="SH3-like_bac-type"/>
</dbReference>
<keyword evidence="2 7" id="KW-0378">Hydrolase</keyword>
<dbReference type="EMBL" id="CP132508">
    <property type="protein sequence ID" value="WPD20230.1"/>
    <property type="molecule type" value="Genomic_DNA"/>
</dbReference>
<feature type="domain" description="SLH" evidence="5">
    <location>
        <begin position="316"/>
        <end position="379"/>
    </location>
</feature>
<dbReference type="PROSITE" id="PS51781">
    <property type="entry name" value="SH3B"/>
    <property type="match status" value="1"/>
</dbReference>
<name>A0ABZ0QRX7_9FIRM</name>